<dbReference type="EMBL" id="QUBQ01000001">
    <property type="protein sequence ID" value="REK77733.1"/>
    <property type="molecule type" value="Genomic_DNA"/>
</dbReference>
<dbReference type="AlphaFoldDB" id="A0A371PNK9"/>
<comment type="caution">
    <text evidence="1">The sequence shown here is derived from an EMBL/GenBank/DDBJ whole genome shotgun (WGS) entry which is preliminary data.</text>
</comment>
<proteinExistence type="predicted"/>
<evidence type="ECO:0000313" key="2">
    <source>
        <dbReference type="Proteomes" id="UP000261905"/>
    </source>
</evidence>
<gene>
    <name evidence="1" type="ORF">DX130_12300</name>
</gene>
<sequence>MYITTYLLKEKQKTGKKIHAFIYQINEDIIGGSGHLETWEPGDFSLKDKKRLINEGTIIK</sequence>
<accession>A0A371PNK9</accession>
<reference evidence="1 2" key="1">
    <citation type="submission" date="2018-08" db="EMBL/GenBank/DDBJ databases">
        <title>Paenibacillus sp. M4BSY-1, whole genome shotgun sequence.</title>
        <authorList>
            <person name="Tuo L."/>
        </authorList>
    </citation>
    <scope>NUCLEOTIDE SEQUENCE [LARGE SCALE GENOMIC DNA]</scope>
    <source>
        <strain evidence="1 2">M4BSY-1</strain>
    </source>
</reference>
<protein>
    <submittedName>
        <fullName evidence="1">Uncharacterized protein</fullName>
    </submittedName>
</protein>
<keyword evidence="2" id="KW-1185">Reference proteome</keyword>
<name>A0A371PNK9_9BACL</name>
<evidence type="ECO:0000313" key="1">
    <source>
        <dbReference type="EMBL" id="REK77733.1"/>
    </source>
</evidence>
<organism evidence="1 2">
    <name type="scientific">Paenibacillus paeoniae</name>
    <dbReference type="NCBI Taxonomy" id="2292705"/>
    <lineage>
        <taxon>Bacteria</taxon>
        <taxon>Bacillati</taxon>
        <taxon>Bacillota</taxon>
        <taxon>Bacilli</taxon>
        <taxon>Bacillales</taxon>
        <taxon>Paenibacillaceae</taxon>
        <taxon>Paenibacillus</taxon>
    </lineage>
</organism>
<dbReference type="Proteomes" id="UP000261905">
    <property type="component" value="Unassembled WGS sequence"/>
</dbReference>